<evidence type="ECO:0000313" key="3">
    <source>
        <dbReference type="Proteomes" id="UP000243488"/>
    </source>
</evidence>
<name>A0A1V0BA94_9GAMM</name>
<reference evidence="2 3" key="1">
    <citation type="submission" date="2017-03" db="EMBL/GenBank/DDBJ databases">
        <title>Complete genome sequence of the novel DNRA strain Pseudomonas sp. S-6-2 isolated from Chinese polluted river sediment. Journal of Biotechnology.</title>
        <authorList>
            <person name="Li J."/>
            <person name="Xiang F."/>
            <person name="Wang L."/>
            <person name="Xi L."/>
            <person name="Liu J."/>
        </authorList>
    </citation>
    <scope>NUCLEOTIDE SEQUENCE [LARGE SCALE GENOMIC DNA]</scope>
    <source>
        <strain evidence="2 3">S-6-2</strain>
    </source>
</reference>
<comment type="similarity">
    <text evidence="1">Belongs to the short-chain dehydrogenases/reductases (SDR) family.</text>
</comment>
<dbReference type="Gene3D" id="3.40.50.720">
    <property type="entry name" value="NAD(P)-binding Rossmann-like Domain"/>
    <property type="match status" value="1"/>
</dbReference>
<dbReference type="PANTHER" id="PTHR42760">
    <property type="entry name" value="SHORT-CHAIN DEHYDROGENASES/REDUCTASES FAMILY MEMBER"/>
    <property type="match status" value="1"/>
</dbReference>
<dbReference type="InterPro" id="IPR002347">
    <property type="entry name" value="SDR_fam"/>
</dbReference>
<evidence type="ECO:0000256" key="1">
    <source>
        <dbReference type="ARBA" id="ARBA00006484"/>
    </source>
</evidence>
<dbReference type="KEGG" id="ppha:BVH74_16415"/>
<dbReference type="CDD" id="cd05233">
    <property type="entry name" value="SDR_c"/>
    <property type="match status" value="1"/>
</dbReference>
<organism evidence="2 3">
    <name type="scientific">Halopseudomonas phragmitis</name>
    <dbReference type="NCBI Taxonomy" id="1931241"/>
    <lineage>
        <taxon>Bacteria</taxon>
        <taxon>Pseudomonadati</taxon>
        <taxon>Pseudomonadota</taxon>
        <taxon>Gammaproteobacteria</taxon>
        <taxon>Pseudomonadales</taxon>
        <taxon>Pseudomonadaceae</taxon>
        <taxon>Halopseudomonas</taxon>
    </lineage>
</organism>
<protein>
    <submittedName>
        <fullName evidence="2">Sugar dehydrogenase</fullName>
    </submittedName>
</protein>
<sequence>MVTGACGAIGKATCERLLAEGYKVLATDMQPGSSLPAAVSFRGLDVTDEQAVSRLISEGEQRYGQITALVNVAGVVSRGRAIDLPVAEVERVWRINVLGTLIVCQQVGQRMAARGRGAIVNIGSVVGKNAGNARPWLDPNELDRAGNVAYGMSKSAIHTLTGFLAKELAPQGVRVNAVAPGPIATQMTDSFPESLRALVPAGRMGTPEEVAHAIHFLLDERSGFISGEILDVNGALWCD</sequence>
<dbReference type="AlphaFoldDB" id="A0A1V0BA94"/>
<keyword evidence="3" id="KW-1185">Reference proteome</keyword>
<accession>A0A1V0BA94</accession>
<dbReference type="InterPro" id="IPR036291">
    <property type="entry name" value="NAD(P)-bd_dom_sf"/>
</dbReference>
<gene>
    <name evidence="2" type="ORF">BVH74_16415</name>
</gene>
<dbReference type="PRINTS" id="PR00080">
    <property type="entry name" value="SDRFAMILY"/>
</dbReference>
<dbReference type="FunFam" id="3.40.50.720:FF:000084">
    <property type="entry name" value="Short-chain dehydrogenase reductase"/>
    <property type="match status" value="1"/>
</dbReference>
<dbReference type="GO" id="GO:0016616">
    <property type="term" value="F:oxidoreductase activity, acting on the CH-OH group of donors, NAD or NADP as acceptor"/>
    <property type="evidence" value="ECO:0007669"/>
    <property type="project" value="TreeGrafter"/>
</dbReference>
<dbReference type="PRINTS" id="PR00081">
    <property type="entry name" value="GDHRDH"/>
</dbReference>
<dbReference type="EMBL" id="CP020100">
    <property type="protein sequence ID" value="AQZ96863.1"/>
    <property type="molecule type" value="Genomic_DNA"/>
</dbReference>
<evidence type="ECO:0000313" key="2">
    <source>
        <dbReference type="EMBL" id="AQZ96863.1"/>
    </source>
</evidence>
<dbReference type="InterPro" id="IPR020904">
    <property type="entry name" value="Sc_DH/Rdtase_CS"/>
</dbReference>
<dbReference type="SUPFAM" id="SSF51735">
    <property type="entry name" value="NAD(P)-binding Rossmann-fold domains"/>
    <property type="match status" value="1"/>
</dbReference>
<proteinExistence type="inferred from homology"/>
<dbReference type="PROSITE" id="PS00061">
    <property type="entry name" value="ADH_SHORT"/>
    <property type="match status" value="1"/>
</dbReference>
<dbReference type="Proteomes" id="UP000243488">
    <property type="component" value="Chromosome"/>
</dbReference>
<dbReference type="STRING" id="1931241.BVH74_16415"/>
<dbReference type="Pfam" id="PF13561">
    <property type="entry name" value="adh_short_C2"/>
    <property type="match status" value="1"/>
</dbReference>